<dbReference type="InterPro" id="IPR016039">
    <property type="entry name" value="Thiolase-like"/>
</dbReference>
<dbReference type="PANTHER" id="PTHR11712">
    <property type="entry name" value="POLYKETIDE SYNTHASE-RELATED"/>
    <property type="match status" value="1"/>
</dbReference>
<reference evidence="18 19" key="1">
    <citation type="submission" date="2019-01" db="EMBL/GenBank/DDBJ databases">
        <title>Draft genome sequence of Dictyobacter sp. Uno17.</title>
        <authorList>
            <person name="Wang C.M."/>
            <person name="Zheng Y."/>
            <person name="Sakai Y."/>
            <person name="Abe K."/>
            <person name="Yokota A."/>
            <person name="Yabe S."/>
        </authorList>
    </citation>
    <scope>NUCLEOTIDE SEQUENCE [LARGE SCALE GENOMIC DNA]</scope>
    <source>
        <strain evidence="18 19">Uno17</strain>
    </source>
</reference>
<dbReference type="Gene3D" id="3.40.47.10">
    <property type="match status" value="1"/>
</dbReference>
<dbReference type="NCBIfam" id="NF005589">
    <property type="entry name" value="PRK07314.1"/>
    <property type="match status" value="1"/>
</dbReference>
<keyword evidence="19" id="KW-1185">Reference proteome</keyword>
<name>A0A5A5TA70_9CHLR</name>
<dbReference type="UniPathway" id="UPA00094"/>
<dbReference type="PIRSF" id="PIRSF000447">
    <property type="entry name" value="KAS_II"/>
    <property type="match status" value="1"/>
</dbReference>
<evidence type="ECO:0000256" key="7">
    <source>
        <dbReference type="ARBA" id="ARBA00022832"/>
    </source>
</evidence>
<keyword evidence="9 14" id="KW-0275">Fatty acid biosynthesis</keyword>
<evidence type="ECO:0000256" key="16">
    <source>
        <dbReference type="RuleBase" id="RU003694"/>
    </source>
</evidence>
<dbReference type="AlphaFoldDB" id="A0A5A5TA70"/>
<evidence type="ECO:0000256" key="13">
    <source>
        <dbReference type="ARBA" id="ARBA00047659"/>
    </source>
</evidence>
<protein>
    <recommendedName>
        <fullName evidence="4 14">3-oxoacyl-[acyl-carrier-protein] synthase 2</fullName>
        <ecNumber evidence="3 14">2.3.1.179</ecNumber>
    </recommendedName>
</protein>
<evidence type="ECO:0000256" key="5">
    <source>
        <dbReference type="ARBA" id="ARBA00022516"/>
    </source>
</evidence>
<dbReference type="InterPro" id="IPR014030">
    <property type="entry name" value="Ketoacyl_synth_N"/>
</dbReference>
<evidence type="ECO:0000313" key="18">
    <source>
        <dbReference type="EMBL" id="GCF08410.1"/>
    </source>
</evidence>
<comment type="pathway">
    <text evidence="1 14">Lipid metabolism; fatty acid biosynthesis.</text>
</comment>
<dbReference type="SMART" id="SM00825">
    <property type="entry name" value="PKS_KS"/>
    <property type="match status" value="1"/>
</dbReference>
<dbReference type="PANTHER" id="PTHR11712:SF336">
    <property type="entry name" value="3-OXOACYL-[ACYL-CARRIER-PROTEIN] SYNTHASE, MITOCHONDRIAL"/>
    <property type="match status" value="1"/>
</dbReference>
<proteinExistence type="inferred from homology"/>
<keyword evidence="7" id="KW-0276">Fatty acid metabolism</keyword>
<sequence length="411" mass="43598">MRRVVITGLGLVTSVGHTAEDTWEALVHGRSGIAPISHFDASAYPVRIAGEVRDFDPSPYMDRKDIRRNDPFTHLAVAASRQALAQAQLEISAELSPEVGVCIGSGVGGLTTLHEQFEVLHAKGPTRVSPFLIPMLMINAAPGMVSQLIGARGPAWAAVSACATSGNAIGEAWETIRRGTAKVMVAGGAERAVTPLGMASFANMHALSRRNDEPERASRPFDAERDGFVMGEGAGILILEDLEFALERGATIIAELVGYGSTADAHHITEPEPGGYGLVRSMEFALHSAGLRPEEVDYINAHGTSTSLNDSTETDAIKNCFGEHAYKVAISSTKSMLGHTFGAAGAVEAAVTILTIQHNLITPTINLEHPDPACDLDYVPNEARHAEVNVALSNSMGFGGHNASLIFKRYA</sequence>
<dbReference type="InterPro" id="IPR018201">
    <property type="entry name" value="Ketoacyl_synth_AS"/>
</dbReference>
<evidence type="ECO:0000256" key="1">
    <source>
        <dbReference type="ARBA" id="ARBA00005194"/>
    </source>
</evidence>
<evidence type="ECO:0000256" key="4">
    <source>
        <dbReference type="ARBA" id="ARBA00014657"/>
    </source>
</evidence>
<evidence type="ECO:0000313" key="19">
    <source>
        <dbReference type="Proteomes" id="UP000322530"/>
    </source>
</evidence>
<evidence type="ECO:0000256" key="11">
    <source>
        <dbReference type="ARBA" id="ARBA00024006"/>
    </source>
</evidence>
<keyword evidence="6 14" id="KW-0808">Transferase</keyword>
<feature type="domain" description="Ketosynthase family 3 (KS3)" evidence="17">
    <location>
        <begin position="1"/>
        <end position="409"/>
    </location>
</feature>
<dbReference type="RefSeq" id="WP_149401396.1">
    <property type="nucleotide sequence ID" value="NZ_BIXY01000023.1"/>
</dbReference>
<dbReference type="GO" id="GO:0006633">
    <property type="term" value="P:fatty acid biosynthetic process"/>
    <property type="evidence" value="ECO:0007669"/>
    <property type="project" value="UniProtKB-UniRule"/>
</dbReference>
<dbReference type="InterPro" id="IPR014031">
    <property type="entry name" value="Ketoacyl_synth_C"/>
</dbReference>
<evidence type="ECO:0000256" key="15">
    <source>
        <dbReference type="PIRSR" id="PIRSR000447-1"/>
    </source>
</evidence>
<evidence type="ECO:0000256" key="8">
    <source>
        <dbReference type="ARBA" id="ARBA00023098"/>
    </source>
</evidence>
<dbReference type="GO" id="GO:0004315">
    <property type="term" value="F:3-oxoacyl-[acyl-carrier-protein] synthase activity"/>
    <property type="evidence" value="ECO:0007669"/>
    <property type="project" value="UniProtKB-UniRule"/>
</dbReference>
<comment type="catalytic activity">
    <reaction evidence="13 14">
        <text>a fatty acyl-[ACP] + malonyl-[ACP] + H(+) = a 3-oxoacyl-[ACP] + holo-[ACP] + CO2</text>
        <dbReference type="Rhea" id="RHEA:22836"/>
        <dbReference type="Rhea" id="RHEA-COMP:9623"/>
        <dbReference type="Rhea" id="RHEA-COMP:9685"/>
        <dbReference type="Rhea" id="RHEA-COMP:9916"/>
        <dbReference type="Rhea" id="RHEA-COMP:14125"/>
        <dbReference type="ChEBI" id="CHEBI:15378"/>
        <dbReference type="ChEBI" id="CHEBI:16526"/>
        <dbReference type="ChEBI" id="CHEBI:64479"/>
        <dbReference type="ChEBI" id="CHEBI:78449"/>
        <dbReference type="ChEBI" id="CHEBI:78776"/>
        <dbReference type="ChEBI" id="CHEBI:138651"/>
    </reaction>
</comment>
<evidence type="ECO:0000256" key="2">
    <source>
        <dbReference type="ARBA" id="ARBA00008467"/>
    </source>
</evidence>
<evidence type="ECO:0000256" key="14">
    <source>
        <dbReference type="PIRNR" id="PIRNR000447"/>
    </source>
</evidence>
<dbReference type="Pfam" id="PF02801">
    <property type="entry name" value="Ketoacyl-synt_C"/>
    <property type="match status" value="1"/>
</dbReference>
<evidence type="ECO:0000256" key="3">
    <source>
        <dbReference type="ARBA" id="ARBA00012356"/>
    </source>
</evidence>
<evidence type="ECO:0000259" key="17">
    <source>
        <dbReference type="PROSITE" id="PS52004"/>
    </source>
</evidence>
<evidence type="ECO:0000256" key="10">
    <source>
        <dbReference type="ARBA" id="ARBA00023315"/>
    </source>
</evidence>
<comment type="catalytic activity">
    <reaction evidence="12 14">
        <text>(9Z)-hexadecenoyl-[ACP] + malonyl-[ACP] + H(+) = 3-oxo-(11Z)-octadecenoyl-[ACP] + holo-[ACP] + CO2</text>
        <dbReference type="Rhea" id="RHEA:55040"/>
        <dbReference type="Rhea" id="RHEA-COMP:9623"/>
        <dbReference type="Rhea" id="RHEA-COMP:9685"/>
        <dbReference type="Rhea" id="RHEA-COMP:10800"/>
        <dbReference type="Rhea" id="RHEA-COMP:14074"/>
        <dbReference type="ChEBI" id="CHEBI:15378"/>
        <dbReference type="ChEBI" id="CHEBI:16526"/>
        <dbReference type="ChEBI" id="CHEBI:64479"/>
        <dbReference type="ChEBI" id="CHEBI:78449"/>
        <dbReference type="ChEBI" id="CHEBI:83989"/>
        <dbReference type="ChEBI" id="CHEBI:138538"/>
        <dbReference type="EC" id="2.3.1.179"/>
    </reaction>
</comment>
<feature type="active site" description="For beta-ketoacyl synthase activity" evidence="15">
    <location>
        <position position="162"/>
    </location>
</feature>
<dbReference type="FunFam" id="3.40.47.10:FF:000009">
    <property type="entry name" value="3-oxoacyl-[acyl-carrier-protein] synthase 2"/>
    <property type="match status" value="1"/>
</dbReference>
<keyword evidence="5 14" id="KW-0444">Lipid biosynthesis</keyword>
<dbReference type="Proteomes" id="UP000322530">
    <property type="component" value="Unassembled WGS sequence"/>
</dbReference>
<keyword evidence="10 14" id="KW-0012">Acyltransferase</keyword>
<dbReference type="EMBL" id="BIXY01000023">
    <property type="protein sequence ID" value="GCF08410.1"/>
    <property type="molecule type" value="Genomic_DNA"/>
</dbReference>
<dbReference type="CDD" id="cd00834">
    <property type="entry name" value="KAS_I_II"/>
    <property type="match status" value="1"/>
</dbReference>
<comment type="caution">
    <text evidence="18">The sequence shown here is derived from an EMBL/GenBank/DDBJ whole genome shotgun (WGS) entry which is preliminary data.</text>
</comment>
<evidence type="ECO:0000256" key="12">
    <source>
        <dbReference type="ARBA" id="ARBA00047318"/>
    </source>
</evidence>
<keyword evidence="8" id="KW-0443">Lipid metabolism</keyword>
<comment type="function">
    <text evidence="11 14">Involved in the type II fatty acid elongation cycle. Catalyzes the elongation of a wide range of acyl-ACP by the addition of two carbons from malonyl-ACP to an acyl acceptor. Can efficiently catalyze the conversion of palmitoleoyl-ACP (cis-hexadec-9-enoyl-ACP) to cis-vaccenoyl-ACP (cis-octadec-11-enoyl-ACP), an essential step in the thermal regulation of fatty acid composition.</text>
</comment>
<organism evidence="18 19">
    <name type="scientific">Dictyobacter arantiisoli</name>
    <dbReference type="NCBI Taxonomy" id="2014874"/>
    <lineage>
        <taxon>Bacteria</taxon>
        <taxon>Bacillati</taxon>
        <taxon>Chloroflexota</taxon>
        <taxon>Ktedonobacteria</taxon>
        <taxon>Ktedonobacterales</taxon>
        <taxon>Dictyobacteraceae</taxon>
        <taxon>Dictyobacter</taxon>
    </lineage>
</organism>
<comment type="similarity">
    <text evidence="2 14 16">Belongs to the thiolase-like superfamily. Beta-ketoacyl-ACP synthases family.</text>
</comment>
<gene>
    <name evidence="18" type="ORF">KDI_19740</name>
</gene>
<dbReference type="SUPFAM" id="SSF53901">
    <property type="entry name" value="Thiolase-like"/>
    <property type="match status" value="2"/>
</dbReference>
<dbReference type="GO" id="GO:0005829">
    <property type="term" value="C:cytosol"/>
    <property type="evidence" value="ECO:0007669"/>
    <property type="project" value="TreeGrafter"/>
</dbReference>
<dbReference type="Pfam" id="PF00109">
    <property type="entry name" value="ketoacyl-synt"/>
    <property type="match status" value="1"/>
</dbReference>
<dbReference type="EC" id="2.3.1.179" evidence="3 14"/>
<dbReference type="PROSITE" id="PS00606">
    <property type="entry name" value="KS3_1"/>
    <property type="match status" value="1"/>
</dbReference>
<dbReference type="NCBIfam" id="TIGR03150">
    <property type="entry name" value="fabF"/>
    <property type="match status" value="1"/>
</dbReference>
<dbReference type="InterPro" id="IPR020841">
    <property type="entry name" value="PKS_Beta-ketoAc_synthase_dom"/>
</dbReference>
<dbReference type="OrthoDB" id="9808669at2"/>
<evidence type="ECO:0000256" key="6">
    <source>
        <dbReference type="ARBA" id="ARBA00022679"/>
    </source>
</evidence>
<accession>A0A5A5TA70</accession>
<dbReference type="PROSITE" id="PS52004">
    <property type="entry name" value="KS3_2"/>
    <property type="match status" value="1"/>
</dbReference>
<dbReference type="InterPro" id="IPR017568">
    <property type="entry name" value="3-oxoacyl-ACP_synth-2"/>
</dbReference>
<evidence type="ECO:0000256" key="9">
    <source>
        <dbReference type="ARBA" id="ARBA00023160"/>
    </source>
</evidence>
<dbReference type="InterPro" id="IPR000794">
    <property type="entry name" value="Beta-ketoacyl_synthase"/>
</dbReference>